<sequence length="278" mass="30870">MDGISPGLRARLLLNRQDFHTAHALGQNFLLDEALLSGLLDLSGVGPEDAVLEIGPGAGVMTCLLADRARRVVAVELDRRLEPILREMLEGKENVRVVFADALKADLGEIMGEPFRVVANLPYYITADAVRKFLGSGYPIRSVHIMVQKEAAERMLARPGEKQWCLLAALAQYYARVRLLAEVPPEAFEPQPHVMSAFLELELYEQRPVRPREEQKFLRLLSAGFAMRRKTLANNLSASFGLSKEAAREALLSAGLDARVRGEALTLEEFCRLSDSMD</sequence>
<dbReference type="InterPro" id="IPR020596">
    <property type="entry name" value="rRNA_Ade_Mease_Trfase_CS"/>
</dbReference>
<keyword evidence="1 7" id="KW-0963">Cytoplasm</keyword>
<dbReference type="PROSITE" id="PS51689">
    <property type="entry name" value="SAM_RNA_A_N6_MT"/>
    <property type="match status" value="1"/>
</dbReference>
<dbReference type="CDD" id="cd02440">
    <property type="entry name" value="AdoMet_MTases"/>
    <property type="match status" value="1"/>
</dbReference>
<dbReference type="Pfam" id="PF00398">
    <property type="entry name" value="RrnaAD"/>
    <property type="match status" value="1"/>
</dbReference>
<protein>
    <recommendedName>
        <fullName evidence="7">Ribosomal RNA small subunit methyltransferase A</fullName>
        <ecNumber evidence="7">2.1.1.182</ecNumber>
    </recommendedName>
    <alternativeName>
        <fullName evidence="7">16S rRNA (adenine(1518)-N(6)/adenine(1519)-N(6))-dimethyltransferase</fullName>
    </alternativeName>
    <alternativeName>
        <fullName evidence="7">16S rRNA dimethyladenosine transferase</fullName>
    </alternativeName>
    <alternativeName>
        <fullName evidence="7">16S rRNA dimethylase</fullName>
    </alternativeName>
    <alternativeName>
        <fullName evidence="7">S-adenosylmethionine-6-N', N'-adenosyl(rRNA) dimethyltransferase</fullName>
    </alternativeName>
</protein>
<keyword evidence="2 7" id="KW-0698">rRNA processing</keyword>
<evidence type="ECO:0000256" key="3">
    <source>
        <dbReference type="ARBA" id="ARBA00022603"/>
    </source>
</evidence>
<evidence type="ECO:0000259" key="9">
    <source>
        <dbReference type="SMART" id="SM00650"/>
    </source>
</evidence>
<dbReference type="PANTHER" id="PTHR11727:SF7">
    <property type="entry name" value="DIMETHYLADENOSINE TRANSFERASE-RELATED"/>
    <property type="match status" value="1"/>
</dbReference>
<evidence type="ECO:0000256" key="2">
    <source>
        <dbReference type="ARBA" id="ARBA00022552"/>
    </source>
</evidence>
<evidence type="ECO:0000256" key="7">
    <source>
        <dbReference type="HAMAP-Rule" id="MF_00607"/>
    </source>
</evidence>
<dbReference type="GO" id="GO:0005829">
    <property type="term" value="C:cytosol"/>
    <property type="evidence" value="ECO:0007669"/>
    <property type="project" value="TreeGrafter"/>
</dbReference>
<reference evidence="10" key="1">
    <citation type="submission" date="2020-10" db="EMBL/GenBank/DDBJ databases">
        <authorList>
            <person name="Gilroy R."/>
        </authorList>
    </citation>
    <scope>NUCLEOTIDE SEQUENCE</scope>
    <source>
        <strain evidence="10">ChiHcec3-11533</strain>
    </source>
</reference>
<gene>
    <name evidence="7 10" type="primary">rsmA</name>
    <name evidence="7" type="synonym">ksgA</name>
    <name evidence="10" type="ORF">IAB02_07490</name>
</gene>
<feature type="binding site" evidence="7 8">
    <location>
        <position position="101"/>
    </location>
    <ligand>
        <name>S-adenosyl-L-methionine</name>
        <dbReference type="ChEBI" id="CHEBI:59789"/>
    </ligand>
</feature>
<dbReference type="GO" id="GO:0003723">
    <property type="term" value="F:RNA binding"/>
    <property type="evidence" value="ECO:0007669"/>
    <property type="project" value="UniProtKB-UniRule"/>
</dbReference>
<evidence type="ECO:0000256" key="5">
    <source>
        <dbReference type="ARBA" id="ARBA00022691"/>
    </source>
</evidence>
<comment type="similarity">
    <text evidence="7">Belongs to the class I-like SAM-binding methyltransferase superfamily. rRNA adenine N(6)-methyltransferase family. RsmA subfamily.</text>
</comment>
<evidence type="ECO:0000313" key="10">
    <source>
        <dbReference type="EMBL" id="HIU34391.1"/>
    </source>
</evidence>
<keyword evidence="3 7" id="KW-0489">Methyltransferase</keyword>
<keyword evidence="4 7" id="KW-0808">Transferase</keyword>
<dbReference type="SMART" id="SM00650">
    <property type="entry name" value="rADc"/>
    <property type="match status" value="1"/>
</dbReference>
<dbReference type="SUPFAM" id="SSF53335">
    <property type="entry name" value="S-adenosyl-L-methionine-dependent methyltransferases"/>
    <property type="match status" value="1"/>
</dbReference>
<dbReference type="InterPro" id="IPR001737">
    <property type="entry name" value="KsgA/Erm"/>
</dbReference>
<accession>A0A9D1LD34</accession>
<dbReference type="GO" id="GO:0052908">
    <property type="term" value="F:16S rRNA (adenine(1518)-N(6)/adenine(1519)-N(6))-dimethyltransferase activity"/>
    <property type="evidence" value="ECO:0007669"/>
    <property type="project" value="UniProtKB-EC"/>
</dbReference>
<dbReference type="EMBL" id="DVMU01000169">
    <property type="protein sequence ID" value="HIU34391.1"/>
    <property type="molecule type" value="Genomic_DNA"/>
</dbReference>
<dbReference type="EC" id="2.1.1.182" evidence="7"/>
<dbReference type="Gene3D" id="1.10.8.100">
    <property type="entry name" value="Ribosomal RNA adenine dimethylase-like, domain 2"/>
    <property type="match status" value="1"/>
</dbReference>
<dbReference type="InterPro" id="IPR020598">
    <property type="entry name" value="rRNA_Ade_methylase_Trfase_N"/>
</dbReference>
<dbReference type="HAMAP" id="MF_00607">
    <property type="entry name" value="16SrRNA_methyltr_A"/>
    <property type="match status" value="1"/>
</dbReference>
<dbReference type="NCBIfam" id="TIGR00755">
    <property type="entry name" value="ksgA"/>
    <property type="match status" value="1"/>
</dbReference>
<evidence type="ECO:0000256" key="1">
    <source>
        <dbReference type="ARBA" id="ARBA00022490"/>
    </source>
</evidence>
<evidence type="ECO:0000313" key="11">
    <source>
        <dbReference type="Proteomes" id="UP000824072"/>
    </source>
</evidence>
<dbReference type="InterPro" id="IPR023165">
    <property type="entry name" value="rRNA_Ade_diMease-like_C"/>
</dbReference>
<keyword evidence="5 7" id="KW-0949">S-adenosyl-L-methionine</keyword>
<dbReference type="InterPro" id="IPR029063">
    <property type="entry name" value="SAM-dependent_MTases_sf"/>
</dbReference>
<feature type="binding site" evidence="7 8">
    <location>
        <position position="28"/>
    </location>
    <ligand>
        <name>S-adenosyl-L-methionine</name>
        <dbReference type="ChEBI" id="CHEBI:59789"/>
    </ligand>
</feature>
<feature type="binding site" evidence="7 8">
    <location>
        <position position="120"/>
    </location>
    <ligand>
        <name>S-adenosyl-L-methionine</name>
        <dbReference type="ChEBI" id="CHEBI:59789"/>
    </ligand>
</feature>
<feature type="binding site" evidence="7 8">
    <location>
        <position position="55"/>
    </location>
    <ligand>
        <name>S-adenosyl-L-methionine</name>
        <dbReference type="ChEBI" id="CHEBI:59789"/>
    </ligand>
</feature>
<evidence type="ECO:0000256" key="8">
    <source>
        <dbReference type="PROSITE-ProRule" id="PRU01026"/>
    </source>
</evidence>
<feature type="binding site" evidence="7 8">
    <location>
        <position position="76"/>
    </location>
    <ligand>
        <name>S-adenosyl-L-methionine</name>
        <dbReference type="ChEBI" id="CHEBI:59789"/>
    </ligand>
</feature>
<comment type="function">
    <text evidence="7">Specifically dimethylates two adjacent adenosines (A1518 and A1519) in the loop of a conserved hairpin near the 3'-end of 16S rRNA in the 30S particle. May play a critical role in biogenesis of 30S subunits.</text>
</comment>
<dbReference type="PROSITE" id="PS01131">
    <property type="entry name" value="RRNA_A_DIMETH"/>
    <property type="match status" value="1"/>
</dbReference>
<organism evidence="10 11">
    <name type="scientific">Candidatus Pullichristensenella excrementigallinarum</name>
    <dbReference type="NCBI Taxonomy" id="2840907"/>
    <lineage>
        <taxon>Bacteria</taxon>
        <taxon>Bacillati</taxon>
        <taxon>Bacillota</taxon>
        <taxon>Clostridia</taxon>
        <taxon>Candidatus Pullichristensenella</taxon>
    </lineage>
</organism>
<keyword evidence="6 7" id="KW-0694">RNA-binding</keyword>
<dbReference type="InterPro" id="IPR011530">
    <property type="entry name" value="rRNA_adenine_dimethylase"/>
</dbReference>
<proteinExistence type="inferred from homology"/>
<dbReference type="Proteomes" id="UP000824072">
    <property type="component" value="Unassembled WGS sequence"/>
</dbReference>
<evidence type="ECO:0000256" key="4">
    <source>
        <dbReference type="ARBA" id="ARBA00022679"/>
    </source>
</evidence>
<dbReference type="PANTHER" id="PTHR11727">
    <property type="entry name" value="DIMETHYLADENOSINE TRANSFERASE"/>
    <property type="match status" value="1"/>
</dbReference>
<comment type="caution">
    <text evidence="10">The sequence shown here is derived from an EMBL/GenBank/DDBJ whole genome shotgun (WGS) entry which is preliminary data.</text>
</comment>
<dbReference type="AlphaFoldDB" id="A0A9D1LD34"/>
<name>A0A9D1LD34_9FIRM</name>
<evidence type="ECO:0000256" key="6">
    <source>
        <dbReference type="ARBA" id="ARBA00022884"/>
    </source>
</evidence>
<dbReference type="Gene3D" id="3.40.50.150">
    <property type="entry name" value="Vaccinia Virus protein VP39"/>
    <property type="match status" value="1"/>
</dbReference>
<reference evidence="10" key="2">
    <citation type="journal article" date="2021" name="PeerJ">
        <title>Extensive microbial diversity within the chicken gut microbiome revealed by metagenomics and culture.</title>
        <authorList>
            <person name="Gilroy R."/>
            <person name="Ravi A."/>
            <person name="Getino M."/>
            <person name="Pursley I."/>
            <person name="Horton D.L."/>
            <person name="Alikhan N.F."/>
            <person name="Baker D."/>
            <person name="Gharbi K."/>
            <person name="Hall N."/>
            <person name="Watson M."/>
            <person name="Adriaenssens E.M."/>
            <person name="Foster-Nyarko E."/>
            <person name="Jarju S."/>
            <person name="Secka A."/>
            <person name="Antonio M."/>
            <person name="Oren A."/>
            <person name="Chaudhuri R.R."/>
            <person name="La Ragione R."/>
            <person name="Hildebrand F."/>
            <person name="Pallen M.J."/>
        </authorList>
    </citation>
    <scope>NUCLEOTIDE SEQUENCE</scope>
    <source>
        <strain evidence="10">ChiHcec3-11533</strain>
    </source>
</reference>
<comment type="subcellular location">
    <subcellularLocation>
        <location evidence="7">Cytoplasm</location>
    </subcellularLocation>
</comment>
<feature type="domain" description="Ribosomal RNA adenine methylase transferase N-terminal" evidence="9">
    <location>
        <begin position="35"/>
        <end position="205"/>
    </location>
</feature>
<feature type="binding site" evidence="7 8">
    <location>
        <position position="30"/>
    </location>
    <ligand>
        <name>S-adenosyl-L-methionine</name>
        <dbReference type="ChEBI" id="CHEBI:59789"/>
    </ligand>
</feature>
<comment type="catalytic activity">
    <reaction evidence="7">
        <text>adenosine(1518)/adenosine(1519) in 16S rRNA + 4 S-adenosyl-L-methionine = N(6)-dimethyladenosine(1518)/N(6)-dimethyladenosine(1519) in 16S rRNA + 4 S-adenosyl-L-homocysteine + 4 H(+)</text>
        <dbReference type="Rhea" id="RHEA:19609"/>
        <dbReference type="Rhea" id="RHEA-COMP:10232"/>
        <dbReference type="Rhea" id="RHEA-COMP:10233"/>
        <dbReference type="ChEBI" id="CHEBI:15378"/>
        <dbReference type="ChEBI" id="CHEBI:57856"/>
        <dbReference type="ChEBI" id="CHEBI:59789"/>
        <dbReference type="ChEBI" id="CHEBI:74411"/>
        <dbReference type="ChEBI" id="CHEBI:74493"/>
        <dbReference type="EC" id="2.1.1.182"/>
    </reaction>
</comment>